<evidence type="ECO:0000259" key="1">
    <source>
        <dbReference type="PROSITE" id="PS50994"/>
    </source>
</evidence>
<dbReference type="RefSeq" id="WP_378403596.1">
    <property type="nucleotide sequence ID" value="NZ_JBHTCS010000010.1"/>
</dbReference>
<feature type="domain" description="Integrase catalytic" evidence="1">
    <location>
        <begin position="133"/>
        <end position="299"/>
    </location>
</feature>
<evidence type="ECO:0000313" key="3">
    <source>
        <dbReference type="Proteomes" id="UP001596484"/>
    </source>
</evidence>
<dbReference type="PANTHER" id="PTHR35004:SF7">
    <property type="entry name" value="INTEGRASE PROTEIN"/>
    <property type="match status" value="1"/>
</dbReference>
<dbReference type="Proteomes" id="UP001596484">
    <property type="component" value="Unassembled WGS sequence"/>
</dbReference>
<accession>A0ABW2RVW6</accession>
<reference evidence="3" key="1">
    <citation type="journal article" date="2019" name="Int. J. Syst. Evol. Microbiol.">
        <title>The Global Catalogue of Microorganisms (GCM) 10K type strain sequencing project: providing services to taxonomists for standard genome sequencing and annotation.</title>
        <authorList>
            <consortium name="The Broad Institute Genomics Platform"/>
            <consortium name="The Broad Institute Genome Sequencing Center for Infectious Disease"/>
            <person name="Wu L."/>
            <person name="Ma J."/>
        </authorList>
    </citation>
    <scope>NUCLEOTIDE SEQUENCE [LARGE SCALE GENOMIC DNA]</scope>
    <source>
        <strain evidence="3">ICMP 19430</strain>
    </source>
</reference>
<proteinExistence type="predicted"/>
<gene>
    <name evidence="2" type="ORF">ACFQS9_08790</name>
</gene>
<comment type="caution">
    <text evidence="2">The sequence shown here is derived from an EMBL/GenBank/DDBJ whole genome shotgun (WGS) entry which is preliminary data.</text>
</comment>
<evidence type="ECO:0000313" key="2">
    <source>
        <dbReference type="EMBL" id="MFC7447984.1"/>
    </source>
</evidence>
<dbReference type="InterPro" id="IPR012337">
    <property type="entry name" value="RNaseH-like_sf"/>
</dbReference>
<dbReference type="Pfam" id="PF00665">
    <property type="entry name" value="rve"/>
    <property type="match status" value="1"/>
</dbReference>
<dbReference type="InterPro" id="IPR009057">
    <property type="entry name" value="Homeodomain-like_sf"/>
</dbReference>
<organism evidence="2 3">
    <name type="scientific">Rhodococcus daqingensis</name>
    <dbReference type="NCBI Taxonomy" id="2479363"/>
    <lineage>
        <taxon>Bacteria</taxon>
        <taxon>Bacillati</taxon>
        <taxon>Actinomycetota</taxon>
        <taxon>Actinomycetes</taxon>
        <taxon>Mycobacteriales</taxon>
        <taxon>Nocardiaceae</taxon>
        <taxon>Rhodococcus</taxon>
    </lineage>
</organism>
<dbReference type="InterPro" id="IPR001584">
    <property type="entry name" value="Integrase_cat-core"/>
</dbReference>
<dbReference type="EMBL" id="JBHTCS010000010">
    <property type="protein sequence ID" value="MFC7447984.1"/>
    <property type="molecule type" value="Genomic_DNA"/>
</dbReference>
<name>A0ABW2RVW6_9NOCA</name>
<dbReference type="SUPFAM" id="SSF53098">
    <property type="entry name" value="Ribonuclease H-like"/>
    <property type="match status" value="1"/>
</dbReference>
<protein>
    <submittedName>
        <fullName evidence="2">DDE-type integrase/transposase/recombinase</fullName>
    </submittedName>
</protein>
<dbReference type="Gene3D" id="3.30.420.10">
    <property type="entry name" value="Ribonuclease H-like superfamily/Ribonuclease H"/>
    <property type="match status" value="1"/>
</dbReference>
<dbReference type="PANTHER" id="PTHR35004">
    <property type="entry name" value="TRANSPOSASE RV3428C-RELATED"/>
    <property type="match status" value="1"/>
</dbReference>
<dbReference type="PROSITE" id="PS50994">
    <property type="entry name" value="INTEGRASE"/>
    <property type="match status" value="1"/>
</dbReference>
<keyword evidence="3" id="KW-1185">Reference proteome</keyword>
<sequence length="390" mass="43810">MDPTFVATIASVAGGDRIDVAAFCREREISRQTFYKYLRRFRAEGADGFTRRSTAPLHHPTRFDGVVHEAVLRARKELADAGLDNGPISIRWRLDEMGFEPLPSRVSIHRILTERGQIVAEPRKRPKPRRRFEYSDPGGLWQIDGMEFYLATGEKVCILQILDDHSRLDVGTCSATSENGDEAWRALQQAFAGYGLPVRVLFDNGTAFSSRHRGGTSALERRLADAGVQTITSSIYHPQTCGKNERSHQTLQKWLRARATPETLEELDELLEKYRTVYNSRRHQSLDGRTPQQVYDATPVVTATPEPKHRPGTTTRKVSPTGIVQFDGHAITIGRKWANTTATVHWRGDDVTVIIGDVVARELTLNRHVRSQPLPTTCQRSSETDVSAKS</sequence>
<dbReference type="InterPro" id="IPR036397">
    <property type="entry name" value="RNaseH_sf"/>
</dbReference>
<dbReference type="SUPFAM" id="SSF46689">
    <property type="entry name" value="Homeodomain-like"/>
    <property type="match status" value="1"/>
</dbReference>